<proteinExistence type="predicted"/>
<organism evidence="2">
    <name type="scientific">Candidatus Moduliflexus flocculans</name>
    <dbReference type="NCBI Taxonomy" id="1499966"/>
    <lineage>
        <taxon>Bacteria</taxon>
        <taxon>Candidatus Moduliflexota</taxon>
        <taxon>Candidatus Moduliflexia</taxon>
        <taxon>Candidatus Moduliflexales</taxon>
        <taxon>Candidatus Moduliflexaceae</taxon>
    </lineage>
</organism>
<dbReference type="Gene3D" id="3.40.50.150">
    <property type="entry name" value="Vaccinia Virus protein VP39"/>
    <property type="match status" value="1"/>
</dbReference>
<dbReference type="HOGENOM" id="CLU_982248_0_0_0"/>
<evidence type="ECO:0000259" key="1">
    <source>
        <dbReference type="Pfam" id="PF13649"/>
    </source>
</evidence>
<dbReference type="STRING" id="1499966.U14_03843"/>
<dbReference type="InterPro" id="IPR029063">
    <property type="entry name" value="SAM-dependent_MTases_sf"/>
</dbReference>
<feature type="domain" description="Methyltransferase" evidence="1">
    <location>
        <begin position="98"/>
        <end position="182"/>
    </location>
</feature>
<protein>
    <recommendedName>
        <fullName evidence="1">Methyltransferase domain-containing protein</fullName>
    </recommendedName>
</protein>
<dbReference type="Proteomes" id="UP000030700">
    <property type="component" value="Unassembled WGS sequence"/>
</dbReference>
<accession>A0A081BQC5</accession>
<evidence type="ECO:0000313" key="3">
    <source>
        <dbReference type="Proteomes" id="UP000030700"/>
    </source>
</evidence>
<dbReference type="SUPFAM" id="SSF53335">
    <property type="entry name" value="S-adenosyl-L-methionine-dependent methyltransferases"/>
    <property type="match status" value="1"/>
</dbReference>
<sequence>MWKALPVFSRALAAFRDNDFEQALILAQQAHEQQPELLVFAEAVTYLTRLNESGKQDVYLNDEGFRAFIRGGGNVPLYRAVSAALQEVYRSYDTLNLLDVGTGDGRALLPALTDNIRHLTVLEPSESLLRQLRRQLDEHGVSHEAHCAPFQYFTQMQAGSWDVIEATFSLQSIPPQERASALTWGRQHGKRVLLVEFDAPDLTNIMAIETIRYIVERYEQGVAEYAEDRALVAQGFLMPMMFGYFDCSQHRTNYEQPVAQWIQEFQAAGFTTVDAALIYPYWWAAAYIIDAS</sequence>
<dbReference type="CDD" id="cd02440">
    <property type="entry name" value="AdoMet_MTases"/>
    <property type="match status" value="1"/>
</dbReference>
<dbReference type="EMBL" id="DF820458">
    <property type="protein sequence ID" value="GAK52591.1"/>
    <property type="molecule type" value="Genomic_DNA"/>
</dbReference>
<reference evidence="2" key="1">
    <citation type="journal article" date="2015" name="PeerJ">
        <title>First genomic representation of candidate bacterial phylum KSB3 points to enhanced environmental sensing as a trigger of wastewater bulking.</title>
        <authorList>
            <person name="Sekiguchi Y."/>
            <person name="Ohashi A."/>
            <person name="Parks D.H."/>
            <person name="Yamauchi T."/>
            <person name="Tyson G.W."/>
            <person name="Hugenholtz P."/>
        </authorList>
    </citation>
    <scope>NUCLEOTIDE SEQUENCE [LARGE SCALE GENOMIC DNA]</scope>
</reference>
<keyword evidence="3" id="KW-1185">Reference proteome</keyword>
<name>A0A081BQC5_9BACT</name>
<dbReference type="AlphaFoldDB" id="A0A081BQC5"/>
<evidence type="ECO:0000313" key="2">
    <source>
        <dbReference type="EMBL" id="GAK52591.1"/>
    </source>
</evidence>
<dbReference type="Pfam" id="PF13649">
    <property type="entry name" value="Methyltransf_25"/>
    <property type="match status" value="1"/>
</dbReference>
<gene>
    <name evidence="2" type="ORF">U14_03843</name>
</gene>
<dbReference type="InterPro" id="IPR041698">
    <property type="entry name" value="Methyltransf_25"/>
</dbReference>